<evidence type="ECO:0000259" key="8">
    <source>
        <dbReference type="Pfam" id="PF00171"/>
    </source>
</evidence>
<dbReference type="NCBIfam" id="NF001221">
    <property type="entry name" value="PRK00197.1"/>
    <property type="match status" value="1"/>
</dbReference>
<keyword evidence="7" id="KW-0963">Cytoplasm</keyword>
<evidence type="ECO:0000256" key="4">
    <source>
        <dbReference type="ARBA" id="ARBA00022857"/>
    </source>
</evidence>
<organism evidence="9 10">
    <name type="scientific">Helicovermis profundi</name>
    <dbReference type="NCBI Taxonomy" id="3065157"/>
    <lineage>
        <taxon>Bacteria</taxon>
        <taxon>Bacillati</taxon>
        <taxon>Bacillota</taxon>
        <taxon>Clostridia</taxon>
        <taxon>Helicovermis</taxon>
    </lineage>
</organism>
<dbReference type="Pfam" id="PF00171">
    <property type="entry name" value="Aldedh"/>
    <property type="match status" value="2"/>
</dbReference>
<dbReference type="AlphaFoldDB" id="A0AAU9E6G3"/>
<dbReference type="EC" id="1.2.1.41" evidence="7"/>
<evidence type="ECO:0000313" key="9">
    <source>
        <dbReference type="EMBL" id="BEP30068.1"/>
    </source>
</evidence>
<keyword evidence="2 7" id="KW-0028">Amino-acid biosynthesis</keyword>
<feature type="domain" description="Aldehyde dehydrogenase" evidence="8">
    <location>
        <begin position="101"/>
        <end position="280"/>
    </location>
</feature>
<evidence type="ECO:0000256" key="3">
    <source>
        <dbReference type="ARBA" id="ARBA00022650"/>
    </source>
</evidence>
<proteinExistence type="inferred from homology"/>
<dbReference type="PANTHER" id="PTHR11063">
    <property type="entry name" value="GLUTAMATE SEMIALDEHYDE DEHYDROGENASE"/>
    <property type="match status" value="1"/>
</dbReference>
<reference evidence="9 10" key="1">
    <citation type="submission" date="2023-08" db="EMBL/GenBank/DDBJ databases">
        <title>Helicovermis profunda gen. nov., sp. nov., a novel mesophilic, fermentative bacterium within the Bacillota from a deep-sea hydrothermal vent chimney.</title>
        <authorList>
            <person name="Miyazaki U."/>
            <person name="Mizutani D."/>
            <person name="Hashimoto Y."/>
            <person name="Tame A."/>
            <person name="Sawayama S."/>
            <person name="Miyazaki J."/>
            <person name="Takai K."/>
            <person name="Nakagawa S."/>
        </authorList>
    </citation>
    <scope>NUCLEOTIDE SEQUENCE [LARGE SCALE GENOMIC DNA]</scope>
    <source>
        <strain evidence="9 10">S502</strain>
    </source>
</reference>
<name>A0AAU9E6G3_9FIRM</name>
<dbReference type="InterPro" id="IPR016162">
    <property type="entry name" value="Ald_DH_N"/>
</dbReference>
<dbReference type="GO" id="GO:0050661">
    <property type="term" value="F:NADP binding"/>
    <property type="evidence" value="ECO:0007669"/>
    <property type="project" value="InterPro"/>
</dbReference>
<dbReference type="GO" id="GO:0005737">
    <property type="term" value="C:cytoplasm"/>
    <property type="evidence" value="ECO:0007669"/>
    <property type="project" value="UniProtKB-SubCell"/>
</dbReference>
<dbReference type="Proteomes" id="UP001321786">
    <property type="component" value="Chromosome"/>
</dbReference>
<dbReference type="InterPro" id="IPR016161">
    <property type="entry name" value="Ald_DH/histidinol_DH"/>
</dbReference>
<dbReference type="EMBL" id="AP028654">
    <property type="protein sequence ID" value="BEP30068.1"/>
    <property type="molecule type" value="Genomic_DNA"/>
</dbReference>
<keyword evidence="3 7" id="KW-0641">Proline biosynthesis</keyword>
<dbReference type="PANTHER" id="PTHR11063:SF8">
    <property type="entry name" value="DELTA-1-PYRROLINE-5-CARBOXYLATE SYNTHASE"/>
    <property type="match status" value="1"/>
</dbReference>
<comment type="function">
    <text evidence="7">Catalyzes the NADPH-dependent reduction of L-glutamate 5-phosphate into L-glutamate 5-semialdehyde and phosphate. The product spontaneously undergoes cyclization to form 1-pyrroline-5-carboxylate.</text>
</comment>
<keyword evidence="5 7" id="KW-0560">Oxidoreductase</keyword>
<dbReference type="InterPro" id="IPR020593">
    <property type="entry name" value="G-glutamylP_reductase_CS"/>
</dbReference>
<dbReference type="InterPro" id="IPR000965">
    <property type="entry name" value="GPR_dom"/>
</dbReference>
<comment type="similarity">
    <text evidence="7">Belongs to the gamma-glutamyl phosphate reductase family.</text>
</comment>
<evidence type="ECO:0000313" key="10">
    <source>
        <dbReference type="Proteomes" id="UP001321786"/>
    </source>
</evidence>
<dbReference type="GO" id="GO:0055129">
    <property type="term" value="P:L-proline biosynthetic process"/>
    <property type="evidence" value="ECO:0007669"/>
    <property type="project" value="UniProtKB-UniRule"/>
</dbReference>
<dbReference type="RefSeq" id="WP_338535669.1">
    <property type="nucleotide sequence ID" value="NZ_AP028654.1"/>
</dbReference>
<evidence type="ECO:0000256" key="1">
    <source>
        <dbReference type="ARBA" id="ARBA00004985"/>
    </source>
</evidence>
<evidence type="ECO:0000256" key="2">
    <source>
        <dbReference type="ARBA" id="ARBA00022605"/>
    </source>
</evidence>
<dbReference type="InterPro" id="IPR015590">
    <property type="entry name" value="Aldehyde_DH_dom"/>
</dbReference>
<dbReference type="InterPro" id="IPR016163">
    <property type="entry name" value="Ald_DH_C"/>
</dbReference>
<keyword evidence="10" id="KW-1185">Reference proteome</keyword>
<evidence type="ECO:0000256" key="6">
    <source>
        <dbReference type="ARBA" id="ARBA00049024"/>
    </source>
</evidence>
<comment type="catalytic activity">
    <reaction evidence="6 7">
        <text>L-glutamate 5-semialdehyde + phosphate + NADP(+) = L-glutamyl 5-phosphate + NADPH + H(+)</text>
        <dbReference type="Rhea" id="RHEA:19541"/>
        <dbReference type="ChEBI" id="CHEBI:15378"/>
        <dbReference type="ChEBI" id="CHEBI:43474"/>
        <dbReference type="ChEBI" id="CHEBI:57783"/>
        <dbReference type="ChEBI" id="CHEBI:58066"/>
        <dbReference type="ChEBI" id="CHEBI:58274"/>
        <dbReference type="ChEBI" id="CHEBI:58349"/>
        <dbReference type="EC" id="1.2.1.41"/>
    </reaction>
</comment>
<dbReference type="GO" id="GO:0004350">
    <property type="term" value="F:glutamate-5-semialdehyde dehydrogenase activity"/>
    <property type="evidence" value="ECO:0007669"/>
    <property type="project" value="UniProtKB-UniRule"/>
</dbReference>
<keyword evidence="4 7" id="KW-0521">NADP</keyword>
<dbReference type="Gene3D" id="3.40.605.10">
    <property type="entry name" value="Aldehyde Dehydrogenase, Chain A, domain 1"/>
    <property type="match status" value="1"/>
</dbReference>
<protein>
    <recommendedName>
        <fullName evidence="7">Gamma-glutamyl phosphate reductase</fullName>
        <shortName evidence="7">GPR</shortName>
        <ecNumber evidence="7">1.2.1.41</ecNumber>
    </recommendedName>
    <alternativeName>
        <fullName evidence="7">Glutamate-5-semialdehyde dehydrogenase</fullName>
    </alternativeName>
    <alternativeName>
        <fullName evidence="7">Glutamyl-gamma-semialdehyde dehydrogenase</fullName>
        <shortName evidence="7">GSA dehydrogenase</shortName>
    </alternativeName>
</protein>
<feature type="domain" description="Aldehyde dehydrogenase" evidence="8">
    <location>
        <begin position="320"/>
        <end position="409"/>
    </location>
</feature>
<comment type="subcellular location">
    <subcellularLocation>
        <location evidence="7">Cytoplasm</location>
    </subcellularLocation>
</comment>
<dbReference type="HAMAP" id="MF_00412">
    <property type="entry name" value="ProA"/>
    <property type="match status" value="1"/>
</dbReference>
<dbReference type="Gene3D" id="3.40.309.10">
    <property type="entry name" value="Aldehyde Dehydrogenase, Chain A, domain 2"/>
    <property type="match status" value="1"/>
</dbReference>
<evidence type="ECO:0000256" key="7">
    <source>
        <dbReference type="HAMAP-Rule" id="MF_00412"/>
    </source>
</evidence>
<accession>A0AAU9E6G3</accession>
<gene>
    <name evidence="7" type="primary">proA</name>
    <name evidence="9" type="ORF">HLPR_23990</name>
</gene>
<dbReference type="KEGG" id="hprf:HLPR_23990"/>
<dbReference type="InterPro" id="IPR012134">
    <property type="entry name" value="Glu-5-SA_DH"/>
</dbReference>
<dbReference type="SUPFAM" id="SSF53720">
    <property type="entry name" value="ALDH-like"/>
    <property type="match status" value="1"/>
</dbReference>
<evidence type="ECO:0000256" key="5">
    <source>
        <dbReference type="ARBA" id="ARBA00023002"/>
    </source>
</evidence>
<dbReference type="NCBIfam" id="TIGR00407">
    <property type="entry name" value="proA"/>
    <property type="match status" value="1"/>
</dbReference>
<sequence length="417" mass="46102">MKKKDYILNLCKNAKDASLNLIKFNASDKNEALLLISNKLTDNIQLIISENEKDLIEGKKNKLSSALLDRLKLNEERIISMSDALVKIAKFPDPIGEIEEGWKTETGLWISKVRVPIGVIAMIYESRPNVTIDAASLAIKSSNAIILRGGKEAIYSNKILAKLLREAIKESKLPNNIVQLIEYTDRAMVSELIRAKDYVDCIIPRGGKGLKNAIVENAKVPVIITGAGLCHVYVDEFADKNKVVPIVLNAKTQRTGVCNAIESLLIHSKYSIEYKKEVIDSLIDKNVEVVGCERTRKLNSKVGIAKEEDYATEYLDMKISVKIVDSIDEAINHINTYGTKHSESIITESVGSSERFLNEIDASTVYLNASTRFTDGSEFGFGGEIGISTQKLHARGPMGVKALTTTKYVVRGNGNIR</sequence>
<dbReference type="PROSITE" id="PS01223">
    <property type="entry name" value="PROA"/>
    <property type="match status" value="1"/>
</dbReference>
<dbReference type="PIRSF" id="PIRSF000151">
    <property type="entry name" value="GPR"/>
    <property type="match status" value="1"/>
</dbReference>
<comment type="pathway">
    <text evidence="1 7">Amino-acid biosynthesis; L-proline biosynthesis; L-glutamate 5-semialdehyde from L-glutamate: step 2/2.</text>
</comment>
<dbReference type="CDD" id="cd07079">
    <property type="entry name" value="ALDH_F18-19_ProA-GPR"/>
    <property type="match status" value="1"/>
</dbReference>
<dbReference type="FunFam" id="3.40.309.10:FF:000006">
    <property type="entry name" value="Gamma-glutamyl phosphate reductase"/>
    <property type="match status" value="1"/>
</dbReference>